<keyword evidence="3" id="KW-1185">Reference proteome</keyword>
<dbReference type="Proteomes" id="UP000822688">
    <property type="component" value="Chromosome 2"/>
</dbReference>
<sequence length="49" mass="5556">MLLLLFVFAFLDSQACSIVYGSWVYVVCLTYSNFGSEQRISRVWSVGSL</sequence>
<feature type="signal peptide" evidence="1">
    <location>
        <begin position="1"/>
        <end position="17"/>
    </location>
</feature>
<evidence type="ECO:0000313" key="3">
    <source>
        <dbReference type="Proteomes" id="UP000822688"/>
    </source>
</evidence>
<keyword evidence="1" id="KW-0732">Signal</keyword>
<dbReference type="EMBL" id="CM026422">
    <property type="protein sequence ID" value="KAG0587684.1"/>
    <property type="molecule type" value="Genomic_DNA"/>
</dbReference>
<comment type="caution">
    <text evidence="2">The sequence shown here is derived from an EMBL/GenBank/DDBJ whole genome shotgun (WGS) entry which is preliminary data.</text>
</comment>
<protein>
    <submittedName>
        <fullName evidence="2">Uncharacterized protein</fullName>
    </submittedName>
</protein>
<dbReference type="AlphaFoldDB" id="A0A8T0IVD1"/>
<accession>A0A8T0IVD1</accession>
<name>A0A8T0IVD1_CERPU</name>
<reference evidence="2" key="1">
    <citation type="submission" date="2020-06" db="EMBL/GenBank/DDBJ databases">
        <title>WGS assembly of Ceratodon purpureus strain R40.</title>
        <authorList>
            <person name="Carey S.B."/>
            <person name="Jenkins J."/>
            <person name="Shu S."/>
            <person name="Lovell J.T."/>
            <person name="Sreedasyam A."/>
            <person name="Maumus F."/>
            <person name="Tiley G.P."/>
            <person name="Fernandez-Pozo N."/>
            <person name="Barry K."/>
            <person name="Chen C."/>
            <person name="Wang M."/>
            <person name="Lipzen A."/>
            <person name="Daum C."/>
            <person name="Saski C.A."/>
            <person name="Payton A.C."/>
            <person name="Mcbreen J.C."/>
            <person name="Conrad R.E."/>
            <person name="Kollar L.M."/>
            <person name="Olsson S."/>
            <person name="Huttunen S."/>
            <person name="Landis J.B."/>
            <person name="Wickett N.J."/>
            <person name="Johnson M.G."/>
            <person name="Rensing S.A."/>
            <person name="Grimwood J."/>
            <person name="Schmutz J."/>
            <person name="Mcdaniel S.F."/>
        </authorList>
    </citation>
    <scope>NUCLEOTIDE SEQUENCE</scope>
    <source>
        <strain evidence="2">R40</strain>
    </source>
</reference>
<feature type="chain" id="PRO_5035872157" evidence="1">
    <location>
        <begin position="18"/>
        <end position="49"/>
    </location>
</feature>
<evidence type="ECO:0000256" key="1">
    <source>
        <dbReference type="SAM" id="SignalP"/>
    </source>
</evidence>
<gene>
    <name evidence="2" type="ORF">KC19_2G183500</name>
</gene>
<evidence type="ECO:0000313" key="2">
    <source>
        <dbReference type="EMBL" id="KAG0587684.1"/>
    </source>
</evidence>
<proteinExistence type="predicted"/>
<organism evidence="2 3">
    <name type="scientific">Ceratodon purpureus</name>
    <name type="common">Fire moss</name>
    <name type="synonym">Dicranum purpureum</name>
    <dbReference type="NCBI Taxonomy" id="3225"/>
    <lineage>
        <taxon>Eukaryota</taxon>
        <taxon>Viridiplantae</taxon>
        <taxon>Streptophyta</taxon>
        <taxon>Embryophyta</taxon>
        <taxon>Bryophyta</taxon>
        <taxon>Bryophytina</taxon>
        <taxon>Bryopsida</taxon>
        <taxon>Dicranidae</taxon>
        <taxon>Pseudoditrichales</taxon>
        <taxon>Ditrichaceae</taxon>
        <taxon>Ceratodon</taxon>
    </lineage>
</organism>